<sequence>MLRLSSNPCRRRKCGPKVGSRTRASRFVYNRQARRQEESKMFFPTEVRKDAQAREAPRRPVGVNSHAKVCAWRAGRGRGRAQALLLSPDGDRHSRWVGPEHGSSNRLVCTRAYSVRKVTPRRRGPSL</sequence>
<gene>
    <name evidence="2" type="ORF">NDU88_006655</name>
</gene>
<feature type="region of interest" description="Disordered" evidence="1">
    <location>
        <begin position="1"/>
        <end position="21"/>
    </location>
</feature>
<comment type="caution">
    <text evidence="2">The sequence shown here is derived from an EMBL/GenBank/DDBJ whole genome shotgun (WGS) entry which is preliminary data.</text>
</comment>
<accession>A0AAV7LPT8</accession>
<dbReference type="EMBL" id="JANPWB010000015">
    <property type="protein sequence ID" value="KAJ1093555.1"/>
    <property type="molecule type" value="Genomic_DNA"/>
</dbReference>
<keyword evidence="3" id="KW-1185">Reference proteome</keyword>
<reference evidence="2" key="1">
    <citation type="journal article" date="2022" name="bioRxiv">
        <title>Sequencing and chromosome-scale assembly of the giantPleurodeles waltlgenome.</title>
        <authorList>
            <person name="Brown T."/>
            <person name="Elewa A."/>
            <person name="Iarovenko S."/>
            <person name="Subramanian E."/>
            <person name="Araus A.J."/>
            <person name="Petzold A."/>
            <person name="Susuki M."/>
            <person name="Suzuki K.-i.T."/>
            <person name="Hayashi T."/>
            <person name="Toyoda A."/>
            <person name="Oliveira C."/>
            <person name="Osipova E."/>
            <person name="Leigh N.D."/>
            <person name="Simon A."/>
            <person name="Yun M.H."/>
        </authorList>
    </citation>
    <scope>NUCLEOTIDE SEQUENCE</scope>
    <source>
        <strain evidence="2">20211129_DDA</strain>
        <tissue evidence="2">Liver</tissue>
    </source>
</reference>
<protein>
    <submittedName>
        <fullName evidence="2">Uncharacterized protein</fullName>
    </submittedName>
</protein>
<dbReference type="Proteomes" id="UP001066276">
    <property type="component" value="Chromosome 11"/>
</dbReference>
<dbReference type="AlphaFoldDB" id="A0AAV7LPT8"/>
<organism evidence="2 3">
    <name type="scientific">Pleurodeles waltl</name>
    <name type="common">Iberian ribbed newt</name>
    <dbReference type="NCBI Taxonomy" id="8319"/>
    <lineage>
        <taxon>Eukaryota</taxon>
        <taxon>Metazoa</taxon>
        <taxon>Chordata</taxon>
        <taxon>Craniata</taxon>
        <taxon>Vertebrata</taxon>
        <taxon>Euteleostomi</taxon>
        <taxon>Amphibia</taxon>
        <taxon>Batrachia</taxon>
        <taxon>Caudata</taxon>
        <taxon>Salamandroidea</taxon>
        <taxon>Salamandridae</taxon>
        <taxon>Pleurodelinae</taxon>
        <taxon>Pleurodeles</taxon>
    </lineage>
</organism>
<evidence type="ECO:0000313" key="3">
    <source>
        <dbReference type="Proteomes" id="UP001066276"/>
    </source>
</evidence>
<evidence type="ECO:0000256" key="1">
    <source>
        <dbReference type="SAM" id="MobiDB-lite"/>
    </source>
</evidence>
<proteinExistence type="predicted"/>
<evidence type="ECO:0000313" key="2">
    <source>
        <dbReference type="EMBL" id="KAJ1093555.1"/>
    </source>
</evidence>
<name>A0AAV7LPT8_PLEWA</name>